<protein>
    <recommendedName>
        <fullName evidence="3 5">Ribonuclease P protein subunit p29</fullName>
    </recommendedName>
</protein>
<dbReference type="InterPro" id="IPR036980">
    <property type="entry name" value="RNase_P/MRP_Rpp29_sf"/>
</dbReference>
<dbReference type="EMBL" id="JAHIBW010000016">
    <property type="protein sequence ID" value="KAG7303725.1"/>
    <property type="molecule type" value="Genomic_DNA"/>
</dbReference>
<evidence type="ECO:0000256" key="1">
    <source>
        <dbReference type="ARBA" id="ARBA00002435"/>
    </source>
</evidence>
<name>A0ABQ7QF77_PLUXY</name>
<gene>
    <name evidence="6" type="ORF">JYU34_012284</name>
</gene>
<dbReference type="PIRSF" id="PIRSF027081">
    <property type="entry name" value="RNase_P/MRP_p29_subunit"/>
    <property type="match status" value="1"/>
</dbReference>
<comment type="subunit">
    <text evidence="4">Component of nuclear RNase P and RNase MRP ribonucleoproteins. RNase P consists of a catalytic RNA moiety and 10 different protein chains; POP1, POP4, POP5, POP7, RPP14, RPP21, RPP25, RPP30, RPP38 and RPP40. Within the RNase P complex, POP1, POP7 and RPP25 form the 'finger' subcomplex, POP5, RPP14, RPP40 and homodimeric RPP30 form the 'palm' subcomplex, and RPP21, POP4 and RPP38 form the 'wrist' subcomplex. All subunits of the RNase P complex interact with the catalytic RNA. Several subunits of RNase P are also part of the RNase MRP complex. RNase MRP consists of a catalytic RNA moiety and about 8 protein subunits; POP1, POP7, RPP25, RPP30, RPP38, RPP40 and possibly also POP4 and POP5.</text>
</comment>
<evidence type="ECO:0000256" key="3">
    <source>
        <dbReference type="ARBA" id="ARBA00016225"/>
    </source>
</evidence>
<dbReference type="InterPro" id="IPR016848">
    <property type="entry name" value="RNase_P/MRP_Rpp29-subunit"/>
</dbReference>
<accession>A0ABQ7QF77</accession>
<evidence type="ECO:0000313" key="7">
    <source>
        <dbReference type="Proteomes" id="UP000823941"/>
    </source>
</evidence>
<dbReference type="InterPro" id="IPR023534">
    <property type="entry name" value="Rof/RNase_P-like"/>
</dbReference>
<evidence type="ECO:0000256" key="5">
    <source>
        <dbReference type="PIRNR" id="PIRNR027081"/>
    </source>
</evidence>
<reference evidence="6 7" key="1">
    <citation type="submission" date="2021-06" db="EMBL/GenBank/DDBJ databases">
        <title>A haploid diamondback moth (Plutella xylostella L.) genome assembly resolves 31 chromosomes and identifies a diamide resistance mutation.</title>
        <authorList>
            <person name="Ward C.M."/>
            <person name="Perry K.D."/>
            <person name="Baker G."/>
            <person name="Powis K."/>
            <person name="Heckel D.G."/>
            <person name="Baxter S.W."/>
        </authorList>
    </citation>
    <scope>NUCLEOTIDE SEQUENCE [LARGE SCALE GENOMIC DNA]</scope>
    <source>
        <strain evidence="6 7">LV</strain>
        <tissue evidence="6">Single pupa</tissue>
    </source>
</reference>
<dbReference type="Gene3D" id="2.30.30.210">
    <property type="entry name" value="Ribonuclease P/MRP, subunit p29"/>
    <property type="match status" value="1"/>
</dbReference>
<proteinExistence type="inferred from homology"/>
<comment type="subcellular location">
    <subcellularLocation>
        <location evidence="5">Nucleus</location>
        <location evidence="5">Nucleolus</location>
    </subcellularLocation>
</comment>
<dbReference type="SMART" id="SM00538">
    <property type="entry name" value="POP4"/>
    <property type="match status" value="1"/>
</dbReference>
<comment type="similarity">
    <text evidence="2">Belongs to the eukaryotic/archaeal RNase P protein component 1 family.</text>
</comment>
<dbReference type="SUPFAM" id="SSF101744">
    <property type="entry name" value="Rof/RNase P subunit-like"/>
    <property type="match status" value="1"/>
</dbReference>
<keyword evidence="5" id="KW-0539">Nucleus</keyword>
<evidence type="ECO:0000256" key="2">
    <source>
        <dbReference type="ARBA" id="ARBA00006181"/>
    </source>
</evidence>
<sequence>MASKEFGQSESAQAVINFLKSNVPRSDVPNIEAELKKEFVFAKKKSKSQRKKPSRKKARCLTREERKTLGFYTIPRNSVKYSDVLPMHSMWVEYMSQVLELDKSVPTPTGKNWDSFTQSFYKADFHGSILCVVRSKCPSYVGKLGICIIDTRNTFKIVSKDNVVTTIPKKESVFEMHLKHLRITLFGKHLCVRPAERSTKKIKTQQHPDLI</sequence>
<dbReference type="PANTHER" id="PTHR13348:SF0">
    <property type="entry name" value="RIBONUCLEASE P PROTEIN SUBUNIT P29"/>
    <property type="match status" value="1"/>
</dbReference>
<dbReference type="Proteomes" id="UP000823941">
    <property type="component" value="Chromosome 16"/>
</dbReference>
<keyword evidence="7" id="KW-1185">Reference proteome</keyword>
<dbReference type="InterPro" id="IPR002730">
    <property type="entry name" value="Rpp29/RNP1"/>
</dbReference>
<keyword evidence="5" id="KW-0819">tRNA processing</keyword>
<dbReference type="PANTHER" id="PTHR13348">
    <property type="entry name" value="RIBONUCLEASE P SUBUNIT P29"/>
    <property type="match status" value="1"/>
</dbReference>
<comment type="caution">
    <text evidence="6">The sequence shown here is derived from an EMBL/GenBank/DDBJ whole genome shotgun (WGS) entry which is preliminary data.</text>
</comment>
<dbReference type="Pfam" id="PF01868">
    <property type="entry name" value="RNase_P-MRP_p29"/>
    <property type="match status" value="1"/>
</dbReference>
<evidence type="ECO:0000256" key="4">
    <source>
        <dbReference type="ARBA" id="ARBA00046486"/>
    </source>
</evidence>
<comment type="function">
    <text evidence="1 5">Component of ribonuclease P, a ribonucleoprotein complex that generates mature tRNA molecules by cleaving their 5'-ends.</text>
</comment>
<evidence type="ECO:0000313" key="6">
    <source>
        <dbReference type="EMBL" id="KAG7303725.1"/>
    </source>
</evidence>
<organism evidence="6 7">
    <name type="scientific">Plutella xylostella</name>
    <name type="common">Diamondback moth</name>
    <name type="synonym">Plutella maculipennis</name>
    <dbReference type="NCBI Taxonomy" id="51655"/>
    <lineage>
        <taxon>Eukaryota</taxon>
        <taxon>Metazoa</taxon>
        <taxon>Ecdysozoa</taxon>
        <taxon>Arthropoda</taxon>
        <taxon>Hexapoda</taxon>
        <taxon>Insecta</taxon>
        <taxon>Pterygota</taxon>
        <taxon>Neoptera</taxon>
        <taxon>Endopterygota</taxon>
        <taxon>Lepidoptera</taxon>
        <taxon>Glossata</taxon>
        <taxon>Ditrysia</taxon>
        <taxon>Yponomeutoidea</taxon>
        <taxon>Plutellidae</taxon>
        <taxon>Plutella</taxon>
    </lineage>
</organism>